<organism evidence="2 3">
    <name type="scientific">Kitasatospora kazusensis</name>
    <dbReference type="NCBI Taxonomy" id="407974"/>
    <lineage>
        <taxon>Bacteria</taxon>
        <taxon>Bacillati</taxon>
        <taxon>Actinomycetota</taxon>
        <taxon>Actinomycetes</taxon>
        <taxon>Kitasatosporales</taxon>
        <taxon>Streptomycetaceae</taxon>
        <taxon>Kitasatospora</taxon>
    </lineage>
</organism>
<accession>A0ABP5KMV2</accession>
<dbReference type="EMBL" id="BAAANT010000005">
    <property type="protein sequence ID" value="GAA2134853.1"/>
    <property type="molecule type" value="Genomic_DNA"/>
</dbReference>
<dbReference type="Proteomes" id="UP001422759">
    <property type="component" value="Unassembled WGS sequence"/>
</dbReference>
<comment type="caution">
    <text evidence="2">The sequence shown here is derived from an EMBL/GenBank/DDBJ whole genome shotgun (WGS) entry which is preliminary data.</text>
</comment>
<gene>
    <name evidence="2" type="ORF">GCM10009760_12650</name>
</gene>
<feature type="compositionally biased region" description="Gly residues" evidence="1">
    <location>
        <begin position="17"/>
        <end position="27"/>
    </location>
</feature>
<sequence length="130" mass="13240">MCGGDSRRHSRQRSGSSGTGGSNGGAAGPAEEMIMSTVVCQICAGTGRLGGLQGALKGGLQCTLCGGIGTRTVDSHGNCGLCDGTGMYKRYSVDAVGNKTLLREEICRTCDGTGFRPNEADPPLTTFTTS</sequence>
<dbReference type="Gene3D" id="2.10.230.10">
    <property type="entry name" value="Heat shock protein DnaJ, cysteine-rich domain"/>
    <property type="match status" value="1"/>
</dbReference>
<name>A0ABP5KMV2_9ACTN</name>
<keyword evidence="3" id="KW-1185">Reference proteome</keyword>
<feature type="region of interest" description="Disordered" evidence="1">
    <location>
        <begin position="1"/>
        <end position="29"/>
    </location>
</feature>
<dbReference type="InterPro" id="IPR036410">
    <property type="entry name" value="HSP_DnaJ_Cys-rich_dom_sf"/>
</dbReference>
<reference evidence="3" key="1">
    <citation type="journal article" date="2019" name="Int. J. Syst. Evol. Microbiol.">
        <title>The Global Catalogue of Microorganisms (GCM) 10K type strain sequencing project: providing services to taxonomists for standard genome sequencing and annotation.</title>
        <authorList>
            <consortium name="The Broad Institute Genomics Platform"/>
            <consortium name="The Broad Institute Genome Sequencing Center for Infectious Disease"/>
            <person name="Wu L."/>
            <person name="Ma J."/>
        </authorList>
    </citation>
    <scope>NUCLEOTIDE SEQUENCE [LARGE SCALE GENOMIC DNA]</scope>
    <source>
        <strain evidence="3">JCM 14560</strain>
    </source>
</reference>
<evidence type="ECO:0000313" key="2">
    <source>
        <dbReference type="EMBL" id="GAA2134853.1"/>
    </source>
</evidence>
<evidence type="ECO:0008006" key="4">
    <source>
        <dbReference type="Google" id="ProtNLM"/>
    </source>
</evidence>
<proteinExistence type="predicted"/>
<evidence type="ECO:0000313" key="3">
    <source>
        <dbReference type="Proteomes" id="UP001422759"/>
    </source>
</evidence>
<protein>
    <recommendedName>
        <fullName evidence="4">CR-type domain-containing protein</fullName>
    </recommendedName>
</protein>
<dbReference type="SUPFAM" id="SSF57938">
    <property type="entry name" value="DnaJ/Hsp40 cysteine-rich domain"/>
    <property type="match status" value="1"/>
</dbReference>
<evidence type="ECO:0000256" key="1">
    <source>
        <dbReference type="SAM" id="MobiDB-lite"/>
    </source>
</evidence>